<protein>
    <submittedName>
        <fullName evidence="4">SRPBCC domain-containing protein</fullName>
    </submittedName>
</protein>
<dbReference type="EMBL" id="QYAC01000002">
    <property type="protein sequence ID" value="MBL3678660.1"/>
    <property type="molecule type" value="Genomic_DNA"/>
</dbReference>
<feature type="region of interest" description="Disordered" evidence="2">
    <location>
        <begin position="159"/>
        <end position="319"/>
    </location>
</feature>
<dbReference type="InterPro" id="IPR013538">
    <property type="entry name" value="ASHA1/2-like_C"/>
</dbReference>
<keyword evidence="5" id="KW-1185">Reference proteome</keyword>
<evidence type="ECO:0000259" key="3">
    <source>
        <dbReference type="Pfam" id="PF08327"/>
    </source>
</evidence>
<reference evidence="4 5" key="1">
    <citation type="submission" date="2018-09" db="EMBL/GenBank/DDBJ databases">
        <title>Comparative genomics of Leucobacter spp.</title>
        <authorList>
            <person name="Reis A.C."/>
            <person name="Kolvenbach B.A."/>
            <person name="Corvini P.F.X."/>
            <person name="Nunes O.C."/>
        </authorList>
    </citation>
    <scope>NUCLEOTIDE SEQUENCE [LARGE SCALE GENOMIC DNA]</scope>
    <source>
        <strain evidence="4 5">TAN 31504</strain>
    </source>
</reference>
<evidence type="ECO:0000256" key="2">
    <source>
        <dbReference type="SAM" id="MobiDB-lite"/>
    </source>
</evidence>
<feature type="compositionally biased region" description="Low complexity" evidence="2">
    <location>
        <begin position="279"/>
        <end position="302"/>
    </location>
</feature>
<dbReference type="Gene3D" id="3.30.530.20">
    <property type="match status" value="1"/>
</dbReference>
<dbReference type="InterPro" id="IPR023393">
    <property type="entry name" value="START-like_dom_sf"/>
</dbReference>
<evidence type="ECO:0000313" key="4">
    <source>
        <dbReference type="EMBL" id="MBL3678660.1"/>
    </source>
</evidence>
<dbReference type="CDD" id="cd07814">
    <property type="entry name" value="SRPBCC_CalC_Aha1-like"/>
    <property type="match status" value="1"/>
</dbReference>
<feature type="compositionally biased region" description="Basic and acidic residues" evidence="2">
    <location>
        <begin position="309"/>
        <end position="319"/>
    </location>
</feature>
<feature type="compositionally biased region" description="Low complexity" evidence="2">
    <location>
        <begin position="159"/>
        <end position="170"/>
    </location>
</feature>
<comment type="caution">
    <text evidence="4">The sequence shown here is derived from an EMBL/GenBank/DDBJ whole genome shotgun (WGS) entry which is preliminary data.</text>
</comment>
<dbReference type="Proteomes" id="UP001645859">
    <property type="component" value="Unassembled WGS sequence"/>
</dbReference>
<dbReference type="RefSeq" id="WP_202343913.1">
    <property type="nucleotide sequence ID" value="NZ_BAAAPI010000008.1"/>
</dbReference>
<name>A0ABS1SDP8_9MICO</name>
<feature type="compositionally biased region" description="Low complexity" evidence="2">
    <location>
        <begin position="213"/>
        <end position="242"/>
    </location>
</feature>
<gene>
    <name evidence="4" type="ORF">D3230_05025</name>
</gene>
<dbReference type="SUPFAM" id="SSF55961">
    <property type="entry name" value="Bet v1-like"/>
    <property type="match status" value="1"/>
</dbReference>
<proteinExistence type="inferred from homology"/>
<accession>A0ABS1SDP8</accession>
<feature type="domain" description="Activator of Hsp90 ATPase homologue 1/2-like C-terminal" evidence="3">
    <location>
        <begin position="15"/>
        <end position="137"/>
    </location>
</feature>
<dbReference type="Pfam" id="PF08327">
    <property type="entry name" value="AHSA1"/>
    <property type="match status" value="1"/>
</dbReference>
<evidence type="ECO:0000256" key="1">
    <source>
        <dbReference type="ARBA" id="ARBA00006817"/>
    </source>
</evidence>
<comment type="similarity">
    <text evidence="1">Belongs to the AHA1 family.</text>
</comment>
<feature type="compositionally biased region" description="Acidic residues" evidence="2">
    <location>
        <begin position="255"/>
        <end position="270"/>
    </location>
</feature>
<organism evidence="4 5">
    <name type="scientific">Leucobacter chromiireducens subsp. solipictus</name>
    <dbReference type="NCBI Taxonomy" id="398235"/>
    <lineage>
        <taxon>Bacteria</taxon>
        <taxon>Bacillati</taxon>
        <taxon>Actinomycetota</taxon>
        <taxon>Actinomycetes</taxon>
        <taxon>Micrococcales</taxon>
        <taxon>Microbacteriaceae</taxon>
        <taxon>Leucobacter</taxon>
    </lineage>
</organism>
<feature type="compositionally biased region" description="Low complexity" evidence="2">
    <location>
        <begin position="192"/>
        <end position="205"/>
    </location>
</feature>
<sequence>MIPLGPVVARARLQATRAAAWVYLADADRRAEWWPELRLEPQVGGAIGERWSEDTGETSVSRDASGTVDVWVDGHAIGFTWREAGDQRDTAVLLTLRSQGDETGITVTETGFDGLPDSAARAAGSQDGWQVLLRDLSLAVTAAAESGTLPAVTHLTAAEPGEPAPAAGAGSTDPGDAEPQPATASAHAVDQTGEAPALDAAADATPAEHEAGAPEFENPAAEPAAAASAEAEPAAEAAGAESAEAEPAEAAEPAEPADAEELTGLDDELNDTVRIERLPAAPAAAPAPEAQDPAAAEAPGDAPELDFDALIRGDQPERR</sequence>
<evidence type="ECO:0000313" key="5">
    <source>
        <dbReference type="Proteomes" id="UP001645859"/>
    </source>
</evidence>